<accession>A0A4R3YBA7</accession>
<dbReference type="RefSeq" id="WP_132965449.1">
    <property type="nucleotide sequence ID" value="NZ_LEKL01000019.1"/>
</dbReference>
<dbReference type="PANTHER" id="PTHR47505">
    <property type="entry name" value="DNA UTILIZATION PROTEIN YHGH"/>
    <property type="match status" value="1"/>
</dbReference>
<dbReference type="Gene3D" id="3.40.50.2020">
    <property type="match status" value="1"/>
</dbReference>
<dbReference type="SUPFAM" id="SSF53271">
    <property type="entry name" value="PRTase-like"/>
    <property type="match status" value="1"/>
</dbReference>
<dbReference type="EMBL" id="SMCP01000002">
    <property type="protein sequence ID" value="TCV89307.1"/>
    <property type="molecule type" value="Genomic_DNA"/>
</dbReference>
<gene>
    <name evidence="3" type="ORF">EDC16_102184</name>
    <name evidence="4" type="ORF">FHQ21_01905</name>
</gene>
<evidence type="ECO:0000313" key="5">
    <source>
        <dbReference type="Proteomes" id="UP000294619"/>
    </source>
</evidence>
<dbReference type="PANTHER" id="PTHR47505:SF1">
    <property type="entry name" value="DNA UTILIZATION PROTEIN YHGH"/>
    <property type="match status" value="1"/>
</dbReference>
<dbReference type="AlphaFoldDB" id="A0A4R3YBA7"/>
<organism evidence="3 5">
    <name type="scientific">Testudinibacter aquarius</name>
    <dbReference type="NCBI Taxonomy" id="1524974"/>
    <lineage>
        <taxon>Bacteria</taxon>
        <taxon>Pseudomonadati</taxon>
        <taxon>Pseudomonadota</taxon>
        <taxon>Gammaproteobacteria</taxon>
        <taxon>Pasteurellales</taxon>
        <taxon>Pasteurellaceae</taxon>
        <taxon>Testudinibacter</taxon>
    </lineage>
</organism>
<proteinExistence type="inferred from homology"/>
<dbReference type="InterPro" id="IPR000836">
    <property type="entry name" value="PRTase_dom"/>
</dbReference>
<dbReference type="Pfam" id="PF00156">
    <property type="entry name" value="Pribosyltran"/>
    <property type="match status" value="1"/>
</dbReference>
<protein>
    <submittedName>
        <fullName evidence="4">Amidophosphoribosyltransferase</fullName>
    </submittedName>
    <submittedName>
        <fullName evidence="3">ComF family protein</fullName>
    </submittedName>
</protein>
<feature type="domain" description="Phosphoribosyltransferase" evidence="2">
    <location>
        <begin position="179"/>
        <end position="239"/>
    </location>
</feature>
<evidence type="ECO:0000259" key="2">
    <source>
        <dbReference type="Pfam" id="PF00156"/>
    </source>
</evidence>
<evidence type="ECO:0000256" key="1">
    <source>
        <dbReference type="ARBA" id="ARBA00008007"/>
    </source>
</evidence>
<keyword evidence="6" id="KW-1185">Reference proteome</keyword>
<comment type="similarity">
    <text evidence="1">Belongs to the ComF/GntX family.</text>
</comment>
<evidence type="ECO:0000313" key="4">
    <source>
        <dbReference type="EMBL" id="TNG93381.1"/>
    </source>
</evidence>
<sequence>MQQFKASLRTSIEAWLDAGCVCCQKRLMIAAHGICSNCNREIKRFAYCGSCGEELVFDTLHCGKCLTDPPPWQQLVTISHFQPPLSDLIHAFKFQRQFQLDRTLARLLLLAVKQAQRAHGLPLPEVLLPVPLHPLRQWQRGYNQAGLLAQQLSHWLNIPSDNRLLQRLRHTPPQRGLDSKQRRNNLKKAFAINPKISEIHYRSVAIVDDVITTGATMAELCRLLQKCGITQIQVWCLCRT</sequence>
<name>A0A4R3YBA7_9PAST</name>
<dbReference type="Proteomes" id="UP000305526">
    <property type="component" value="Unassembled WGS sequence"/>
</dbReference>
<comment type="caution">
    <text evidence="3">The sequence shown here is derived from an EMBL/GenBank/DDBJ whole genome shotgun (WGS) entry which is preliminary data.</text>
</comment>
<dbReference type="InterPro" id="IPR051910">
    <property type="entry name" value="ComF/GntX_DNA_util-trans"/>
</dbReference>
<evidence type="ECO:0000313" key="6">
    <source>
        <dbReference type="Proteomes" id="UP000305526"/>
    </source>
</evidence>
<dbReference type="InterPro" id="IPR029057">
    <property type="entry name" value="PRTase-like"/>
</dbReference>
<dbReference type="Proteomes" id="UP000294619">
    <property type="component" value="Unassembled WGS sequence"/>
</dbReference>
<reference evidence="4 6" key="2">
    <citation type="submission" date="2019-05" db="EMBL/GenBank/DDBJ databases">
        <title>Pasteurellaceae isolates from reptiles.</title>
        <authorList>
            <person name="Bojesen A.M."/>
            <person name="Lund E."/>
        </authorList>
    </citation>
    <scope>NUCLEOTIDE SEQUENCE [LARGE SCALE GENOMIC DNA]</scope>
    <source>
        <strain evidence="4 6">ELNT2x</strain>
    </source>
</reference>
<dbReference type="CDD" id="cd06223">
    <property type="entry name" value="PRTases_typeI"/>
    <property type="match status" value="1"/>
</dbReference>
<dbReference type="EMBL" id="VDGV01000009">
    <property type="protein sequence ID" value="TNG93381.1"/>
    <property type="molecule type" value="Genomic_DNA"/>
</dbReference>
<reference evidence="3 5" key="1">
    <citation type="submission" date="2019-03" db="EMBL/GenBank/DDBJ databases">
        <title>Genomic Encyclopedia of Type Strains, Phase IV (KMG-IV): sequencing the most valuable type-strain genomes for metagenomic binning, comparative biology and taxonomic classification.</title>
        <authorList>
            <person name="Goeker M."/>
        </authorList>
    </citation>
    <scope>NUCLEOTIDE SEQUENCE [LARGE SCALE GENOMIC DNA]</scope>
    <source>
        <strain evidence="3 5">DSM 28140</strain>
    </source>
</reference>
<evidence type="ECO:0000313" key="3">
    <source>
        <dbReference type="EMBL" id="TCV89307.1"/>
    </source>
</evidence>